<protein>
    <recommendedName>
        <fullName evidence="2">t-SNARE coiled-coil homology domain-containing protein</fullName>
    </recommendedName>
</protein>
<evidence type="ECO:0000259" key="2">
    <source>
        <dbReference type="PROSITE" id="PS50192"/>
    </source>
</evidence>
<keyword evidence="1" id="KW-0812">Transmembrane</keyword>
<sequence length="132" mass="14491">MNETAEINDMTDNQMTLIVDDNNKLDLDNLQTSMNEIFDISHDLFNIVNKQSEQLILISDHIINTNSTVQLANVELSKALEYSNFYANTMCTLVIVGLAAVNIPVAIYCGVKFGAISAVSTGVLSIIAYKSK</sequence>
<keyword evidence="1" id="KW-0472">Membrane</keyword>
<dbReference type="InterPro" id="IPR000727">
    <property type="entry name" value="T_SNARE_dom"/>
</dbReference>
<organism evidence="3">
    <name type="scientific">Faunusvirus sp</name>
    <dbReference type="NCBI Taxonomy" id="2487766"/>
    <lineage>
        <taxon>Viruses</taxon>
        <taxon>Varidnaviria</taxon>
        <taxon>Bamfordvirae</taxon>
        <taxon>Nucleocytoviricota</taxon>
        <taxon>Megaviricetes</taxon>
        <taxon>Imitervirales</taxon>
        <taxon>Mimiviridae</taxon>
    </lineage>
</organism>
<evidence type="ECO:0000313" key="3">
    <source>
        <dbReference type="EMBL" id="AYV79275.1"/>
    </source>
</evidence>
<feature type="domain" description="T-SNARE coiled-coil homology" evidence="2">
    <location>
        <begin position="17"/>
        <end position="79"/>
    </location>
</feature>
<dbReference type="SUPFAM" id="SSF58038">
    <property type="entry name" value="SNARE fusion complex"/>
    <property type="match status" value="1"/>
</dbReference>
<proteinExistence type="predicted"/>
<name>A0A3G4ZWL4_9VIRU</name>
<feature type="transmembrane region" description="Helical" evidence="1">
    <location>
        <begin position="85"/>
        <end position="107"/>
    </location>
</feature>
<reference evidence="3" key="1">
    <citation type="submission" date="2018-10" db="EMBL/GenBank/DDBJ databases">
        <title>Hidden diversity of soil giant viruses.</title>
        <authorList>
            <person name="Schulz F."/>
            <person name="Alteio L."/>
            <person name="Goudeau D."/>
            <person name="Ryan E.M."/>
            <person name="Malmstrom R.R."/>
            <person name="Blanchard J."/>
            <person name="Woyke T."/>
        </authorList>
    </citation>
    <scope>NUCLEOTIDE SEQUENCE</scope>
    <source>
        <strain evidence="3">FNV1</strain>
    </source>
</reference>
<evidence type="ECO:0000256" key="1">
    <source>
        <dbReference type="SAM" id="Phobius"/>
    </source>
</evidence>
<dbReference type="EMBL" id="MK072138">
    <property type="protein sequence ID" value="AYV79275.1"/>
    <property type="molecule type" value="Genomic_DNA"/>
</dbReference>
<dbReference type="PROSITE" id="PS50192">
    <property type="entry name" value="T_SNARE"/>
    <property type="match status" value="1"/>
</dbReference>
<keyword evidence="1" id="KW-1133">Transmembrane helix</keyword>
<accession>A0A3G4ZWL4</accession>
<dbReference type="Gene3D" id="1.20.5.110">
    <property type="match status" value="1"/>
</dbReference>
<gene>
    <name evidence="3" type="ORF">Faunusvirus7_23</name>
</gene>